<evidence type="ECO:0000313" key="2">
    <source>
        <dbReference type="Proteomes" id="UP000007993"/>
    </source>
</evidence>
<dbReference type="AlphaFoldDB" id="K5CZG5"/>
<organism evidence="1 2">
    <name type="scientific">Rhodopirellula baltica SH28</name>
    <dbReference type="NCBI Taxonomy" id="993517"/>
    <lineage>
        <taxon>Bacteria</taxon>
        <taxon>Pseudomonadati</taxon>
        <taxon>Planctomycetota</taxon>
        <taxon>Planctomycetia</taxon>
        <taxon>Pirellulales</taxon>
        <taxon>Pirellulaceae</taxon>
        <taxon>Rhodopirellula</taxon>
    </lineage>
</organism>
<evidence type="ECO:0000313" key="1">
    <source>
        <dbReference type="EMBL" id="EKJ99571.1"/>
    </source>
</evidence>
<dbReference type="Proteomes" id="UP000007993">
    <property type="component" value="Unassembled WGS sequence"/>
</dbReference>
<dbReference type="PATRIC" id="fig|993517.3.peg.5563"/>
<gene>
    <name evidence="1" type="ORF">RBSH_05135</name>
</gene>
<accession>K5CZG5</accession>
<reference evidence="1 2" key="1">
    <citation type="journal article" date="2013" name="Mar. Genomics">
        <title>Expression of sulfatases in Rhodopirellula baltica and the diversity of sulfatases in the genus Rhodopirellula.</title>
        <authorList>
            <person name="Wegner C.E."/>
            <person name="Richter-Heitmann T."/>
            <person name="Klindworth A."/>
            <person name="Klockow C."/>
            <person name="Richter M."/>
            <person name="Achstetter T."/>
            <person name="Glockner F.O."/>
            <person name="Harder J."/>
        </authorList>
    </citation>
    <scope>NUCLEOTIDE SEQUENCE [LARGE SCALE GENOMIC DNA]</scope>
    <source>
        <strain evidence="1 2">SH28</strain>
    </source>
</reference>
<comment type="caution">
    <text evidence="1">The sequence shown here is derived from an EMBL/GenBank/DDBJ whole genome shotgun (WGS) entry which is preliminary data.</text>
</comment>
<sequence length="48" mass="5486">MHFQCLHRISNAFPNVTISEMLSKWSHSFVLRCIVGEVPNVLSESIVE</sequence>
<proteinExistence type="predicted"/>
<name>K5CZG5_RHOBT</name>
<protein>
    <submittedName>
        <fullName evidence="1">Uncharacterized protein</fullName>
    </submittedName>
</protein>
<dbReference type="EMBL" id="AMCW01000142">
    <property type="protein sequence ID" value="EKJ99571.1"/>
    <property type="molecule type" value="Genomic_DNA"/>
</dbReference>